<dbReference type="Proteomes" id="UP000785679">
    <property type="component" value="Unassembled WGS sequence"/>
</dbReference>
<comment type="caution">
    <text evidence="3">The sequence shown here is derived from an EMBL/GenBank/DDBJ whole genome shotgun (WGS) entry which is preliminary data.</text>
</comment>
<protein>
    <submittedName>
        <fullName evidence="3">Uncharacterized protein</fullName>
    </submittedName>
</protein>
<evidence type="ECO:0000256" key="1">
    <source>
        <dbReference type="SAM" id="Phobius"/>
    </source>
</evidence>
<gene>
    <name evidence="3" type="ORF">FGO68_gene4847</name>
</gene>
<name>A0A8J8NP45_HALGN</name>
<feature type="chain" id="PRO_5035276564" evidence="2">
    <location>
        <begin position="17"/>
        <end position="386"/>
    </location>
</feature>
<feature type="signal peptide" evidence="2">
    <location>
        <begin position="1"/>
        <end position="16"/>
    </location>
</feature>
<evidence type="ECO:0000313" key="4">
    <source>
        <dbReference type="Proteomes" id="UP000785679"/>
    </source>
</evidence>
<keyword evidence="4" id="KW-1185">Reference proteome</keyword>
<feature type="transmembrane region" description="Helical" evidence="1">
    <location>
        <begin position="297"/>
        <end position="320"/>
    </location>
</feature>
<dbReference type="EMBL" id="RRYP01010536">
    <property type="protein sequence ID" value="TNV78314.1"/>
    <property type="molecule type" value="Genomic_DNA"/>
</dbReference>
<dbReference type="OrthoDB" id="10685227at2759"/>
<keyword evidence="1" id="KW-0812">Transmembrane</keyword>
<evidence type="ECO:0000313" key="3">
    <source>
        <dbReference type="EMBL" id="TNV78314.1"/>
    </source>
</evidence>
<keyword evidence="1" id="KW-0472">Membrane</keyword>
<reference evidence="3" key="1">
    <citation type="submission" date="2019-06" db="EMBL/GenBank/DDBJ databases">
        <authorList>
            <person name="Zheng W."/>
        </authorList>
    </citation>
    <scope>NUCLEOTIDE SEQUENCE</scope>
    <source>
        <strain evidence="3">QDHG01</strain>
    </source>
</reference>
<keyword evidence="1" id="KW-1133">Transmembrane helix</keyword>
<proteinExistence type="predicted"/>
<evidence type="ECO:0000256" key="2">
    <source>
        <dbReference type="SAM" id="SignalP"/>
    </source>
</evidence>
<dbReference type="AlphaFoldDB" id="A0A8J8NP45"/>
<organism evidence="3 4">
    <name type="scientific">Halteria grandinella</name>
    <dbReference type="NCBI Taxonomy" id="5974"/>
    <lineage>
        <taxon>Eukaryota</taxon>
        <taxon>Sar</taxon>
        <taxon>Alveolata</taxon>
        <taxon>Ciliophora</taxon>
        <taxon>Intramacronucleata</taxon>
        <taxon>Spirotrichea</taxon>
        <taxon>Stichotrichia</taxon>
        <taxon>Sporadotrichida</taxon>
        <taxon>Halteriidae</taxon>
        <taxon>Halteria</taxon>
    </lineage>
</organism>
<sequence>MKLVALLSLFSVASLANDKCQQIDLYEIVDNPEHPSQQDYQMYVESGEPVKNIPTVRSELQTLIIETPTPLEREPEISVGDEKHLSIELQHTSSTQGDKLEITLSIKYDSFKSTSVKLKMTFVGCQSIEVEWMKECSVIGESKNVMRDLVIQENNALFSRPMMFKDGIVLEQNVVVPGNMDRMYLKIESQNDAIYMIEPPYVRNLYQAMSIMYPVVKGNAGFGGEISNRSTKHLLVEFNCLGIEGTQDVEIAIESKFQKYDPILLNFRKECSTKTIFSGLTQSLTPTKDNLKKSISLLSFGFLIFLVFIFANIYCAYLLISKRFPQIDLSFALRVINDIKQSIMTKKKKQSETKPVKSAAFTQAFDQEIEIDLSKYRNKKGEYGGV</sequence>
<accession>A0A8J8NP45</accession>
<keyword evidence="2" id="KW-0732">Signal</keyword>